<evidence type="ECO:0000256" key="6">
    <source>
        <dbReference type="ARBA" id="ARBA00022692"/>
    </source>
</evidence>
<dbReference type="AlphaFoldDB" id="A0A9D3NRV8"/>
<dbReference type="SMART" id="SM00389">
    <property type="entry name" value="HOX"/>
    <property type="match status" value="1"/>
</dbReference>
<keyword evidence="9" id="KW-0443">Lipid metabolism</keyword>
<evidence type="ECO:0000256" key="5">
    <source>
        <dbReference type="ARBA" id="ARBA00022679"/>
    </source>
</evidence>
<evidence type="ECO:0000259" key="17">
    <source>
        <dbReference type="PROSITE" id="PS50071"/>
    </source>
</evidence>
<keyword evidence="4" id="KW-0444">Lipid biosynthesis</keyword>
<comment type="catalytic activity">
    <reaction evidence="11">
        <text>sphinganine + octadecanoyl-CoA = N-(octadecanoyl)-sphinganine + CoA + H(+)</text>
        <dbReference type="Rhea" id="RHEA:36547"/>
        <dbReference type="ChEBI" id="CHEBI:15378"/>
        <dbReference type="ChEBI" id="CHEBI:57287"/>
        <dbReference type="ChEBI" id="CHEBI:57394"/>
        <dbReference type="ChEBI" id="CHEBI:57817"/>
        <dbReference type="ChEBI" id="CHEBI:67033"/>
    </reaction>
    <physiologicalReaction direction="left-to-right" evidence="11">
        <dbReference type="Rhea" id="RHEA:36548"/>
    </physiologicalReaction>
</comment>
<dbReference type="CDD" id="cd00086">
    <property type="entry name" value="homeodomain"/>
    <property type="match status" value="1"/>
</dbReference>
<evidence type="ECO:0000256" key="2">
    <source>
        <dbReference type="ARBA" id="ARBA00004760"/>
    </source>
</evidence>
<comment type="caution">
    <text evidence="19">The sequence shown here is derived from an EMBL/GenBank/DDBJ whole genome shotgun (WGS) entry which is preliminary data.</text>
</comment>
<dbReference type="Pfam" id="PF03798">
    <property type="entry name" value="TRAM_LAG1_CLN8"/>
    <property type="match status" value="1"/>
</dbReference>
<evidence type="ECO:0000256" key="9">
    <source>
        <dbReference type="ARBA" id="ARBA00023098"/>
    </source>
</evidence>
<evidence type="ECO:0000256" key="11">
    <source>
        <dbReference type="ARBA" id="ARBA00049036"/>
    </source>
</evidence>
<reference evidence="19 20" key="1">
    <citation type="submission" date="2021-06" db="EMBL/GenBank/DDBJ databases">
        <title>Chromosome-level genome assembly of the red-tail catfish (Hemibagrus wyckioides).</title>
        <authorList>
            <person name="Shao F."/>
        </authorList>
    </citation>
    <scope>NUCLEOTIDE SEQUENCE [LARGE SCALE GENOMIC DNA]</scope>
    <source>
        <strain evidence="19">EC202008001</strain>
        <tissue evidence="19">Blood</tissue>
    </source>
</reference>
<evidence type="ECO:0000256" key="3">
    <source>
        <dbReference type="ARBA" id="ARBA00004991"/>
    </source>
</evidence>
<evidence type="ECO:0000256" key="4">
    <source>
        <dbReference type="ARBA" id="ARBA00022516"/>
    </source>
</evidence>
<keyword evidence="5" id="KW-0808">Transferase</keyword>
<dbReference type="PANTHER" id="PTHR12560">
    <property type="entry name" value="LONGEVITY ASSURANCE FACTOR 1 LAG1"/>
    <property type="match status" value="1"/>
</dbReference>
<keyword evidence="10 13" id="KW-0472">Membrane</keyword>
<dbReference type="Pfam" id="PF14695">
    <property type="entry name" value="LINES_C"/>
    <property type="match status" value="1"/>
</dbReference>
<evidence type="ECO:0000256" key="7">
    <source>
        <dbReference type="ARBA" id="ARBA00022824"/>
    </source>
</evidence>
<sequence>MDAQYSDLQAVFTDLRSRVVPAMSTEELARQISSAINSSPHSMTSEDTEMTCMLLTLTGKIISKLSSKSLPRDVREFYDDVTKRLFGAFNMTADLVRLINYQDRMLAHLAAKCMTSFIIYDIGNNFGSNSVWKIAFTETFQSSAPSCALDTHLWALTDVIKRILKLDCVNKREILMKLLADFESSLTSLYPKLLLQDNPELRHAAENDRNSVELEISVCALLDLVEVLSTARTWHGLCSSTQRLVFLQTPALLRLTLANMKEFVKKRALLLLKRILVQRAGEEWGFGENHSKERDEKYATDLLVMAESVLHEVEAGWLRTFCVKSRASFFGGSKGNASDGEMKDAVMLRAMSLILIKCLEIKARHVSAQGAHHALDVQPYLMELLVFLQQQVLQVKAVTHPCSWILVVFADQDDDLIESAKVLITLYLHQKSLSSSDPAACEWGCNPHCHFTLLLRSLSFDHTVLLDFLISNETCFLEYCVLYLKNLRDHWQDFCNACCHIENSESETHTLSLPHFSEASVTSQPQSKIAAFRPSLVNYESSEDSEDEDRSMSNLQMMRNAEEPVAEIDMRKAGERSVSGSADTVEKISNTSSEGLMLKVILCLSELRTVISRLHSKGLFPYNPSSLLKLLLAIETKVYDVCSARVGGMIGTICEWFWWDHLWLPVNLTWADLEDKDGRVYAKVSDLYLTLPYSVGFLIVRYIFERFVAMPFASALGVTEKNRQKVQHNPILEHYFTSCSKTPGQADIQGLSKKCSISSRQVERWFRRRRNQERPGVLKKFREASWRFVFYLGAFIGGVVALYDKPWFYNLREVWNAYPKQSLLESQYWYYILEMSFYWSLLFSITFDVKRKDFKEQIIHHLATLTLLAFSWCGNYIRVGTLVMLVHDSSDVFLESAKICNYAKWEKTCNGIFVLFAVMFMLTRLVIFPFWIIHCTWVYPPDYYPVFFGYYFFNAILVILLMLHIFWAYLILRMVKKFLFGSLTKDERSDNEEEEDEGENSMPEDHDGHPKVTNGCGANHH</sequence>
<evidence type="ECO:0000256" key="14">
    <source>
        <dbReference type="RuleBase" id="RU000682"/>
    </source>
</evidence>
<dbReference type="FunFam" id="1.10.10.60:FF:000020">
    <property type="entry name" value="Ceramide synthase 5"/>
    <property type="match status" value="1"/>
</dbReference>
<dbReference type="InterPro" id="IPR032794">
    <property type="entry name" value="LINES_N"/>
</dbReference>
<evidence type="ECO:0000256" key="12">
    <source>
        <dbReference type="PROSITE-ProRule" id="PRU00108"/>
    </source>
</evidence>
<comment type="pathway">
    <text evidence="2">Lipid metabolism; sphingolipid metabolism.</text>
</comment>
<evidence type="ECO:0000313" key="20">
    <source>
        <dbReference type="Proteomes" id="UP000824219"/>
    </source>
</evidence>
<dbReference type="InterPro" id="IPR001356">
    <property type="entry name" value="HD"/>
</dbReference>
<keyword evidence="12 14" id="KW-0238">DNA-binding</keyword>
<comment type="pathway">
    <text evidence="3">Sphingolipid metabolism.</text>
</comment>
<dbReference type="OrthoDB" id="8251209at2759"/>
<evidence type="ECO:0000313" key="19">
    <source>
        <dbReference type="EMBL" id="KAG7327384.1"/>
    </source>
</evidence>
<dbReference type="Gene3D" id="1.10.10.60">
    <property type="entry name" value="Homeodomain-like"/>
    <property type="match status" value="1"/>
</dbReference>
<evidence type="ECO:0000256" key="16">
    <source>
        <dbReference type="SAM" id="Phobius"/>
    </source>
</evidence>
<dbReference type="PROSITE" id="PS50922">
    <property type="entry name" value="TLC"/>
    <property type="match status" value="1"/>
</dbReference>
<proteinExistence type="predicted"/>
<feature type="domain" description="Homeobox" evidence="17">
    <location>
        <begin position="732"/>
        <end position="776"/>
    </location>
</feature>
<evidence type="ECO:0000256" key="10">
    <source>
        <dbReference type="ARBA" id="ARBA00023136"/>
    </source>
</evidence>
<accession>A0A9D3NRV8</accession>
<dbReference type="PANTHER" id="PTHR12560:SF62">
    <property type="entry name" value="CERAMIDE SYNTHASE 3 ISOFORM X1"/>
    <property type="match status" value="1"/>
</dbReference>
<feature type="transmembrane region" description="Helical" evidence="16">
    <location>
        <begin position="951"/>
        <end position="972"/>
    </location>
</feature>
<feature type="compositionally biased region" description="Acidic residues" evidence="15">
    <location>
        <begin position="989"/>
        <end position="999"/>
    </location>
</feature>
<feature type="region of interest" description="Disordered" evidence="15">
    <location>
        <begin position="989"/>
        <end position="1021"/>
    </location>
</feature>
<organism evidence="19 20">
    <name type="scientific">Hemibagrus wyckioides</name>
    <dbReference type="NCBI Taxonomy" id="337641"/>
    <lineage>
        <taxon>Eukaryota</taxon>
        <taxon>Metazoa</taxon>
        <taxon>Chordata</taxon>
        <taxon>Craniata</taxon>
        <taxon>Vertebrata</taxon>
        <taxon>Euteleostomi</taxon>
        <taxon>Actinopterygii</taxon>
        <taxon>Neopterygii</taxon>
        <taxon>Teleostei</taxon>
        <taxon>Ostariophysi</taxon>
        <taxon>Siluriformes</taxon>
        <taxon>Bagridae</taxon>
        <taxon>Hemibagrus</taxon>
    </lineage>
</organism>
<dbReference type="GO" id="GO:0003677">
    <property type="term" value="F:DNA binding"/>
    <property type="evidence" value="ECO:0007669"/>
    <property type="project" value="UniProtKB-UniRule"/>
</dbReference>
<name>A0A9D3NRV8_9TELE</name>
<keyword evidence="6 13" id="KW-0812">Transmembrane</keyword>
<dbReference type="InterPro" id="IPR029415">
    <property type="entry name" value="Lines_C"/>
</dbReference>
<gene>
    <name evidence="19" type="ORF">KOW79_008990</name>
</gene>
<keyword evidence="12 14" id="KW-0371">Homeobox</keyword>
<keyword evidence="7" id="KW-0256">Endoplasmic reticulum</keyword>
<dbReference type="GO" id="GO:0005634">
    <property type="term" value="C:nucleus"/>
    <property type="evidence" value="ECO:0007669"/>
    <property type="project" value="UniProtKB-SubCell"/>
</dbReference>
<feature type="domain" description="TLC" evidence="18">
    <location>
        <begin position="779"/>
        <end position="980"/>
    </location>
</feature>
<dbReference type="EMBL" id="JAHKSW010000010">
    <property type="protein sequence ID" value="KAG7327384.1"/>
    <property type="molecule type" value="Genomic_DNA"/>
</dbReference>
<dbReference type="Proteomes" id="UP000824219">
    <property type="component" value="Linkage Group LG10"/>
</dbReference>
<feature type="transmembrane region" description="Helical" evidence="16">
    <location>
        <begin position="828"/>
        <end position="847"/>
    </location>
</feature>
<evidence type="ECO:0000256" key="15">
    <source>
        <dbReference type="SAM" id="MobiDB-lite"/>
    </source>
</evidence>
<dbReference type="SMART" id="SM00724">
    <property type="entry name" value="TLC"/>
    <property type="match status" value="1"/>
</dbReference>
<dbReference type="SUPFAM" id="SSF46689">
    <property type="entry name" value="Homeodomain-like"/>
    <property type="match status" value="1"/>
</dbReference>
<evidence type="ECO:0000256" key="13">
    <source>
        <dbReference type="PROSITE-ProRule" id="PRU00205"/>
    </source>
</evidence>
<dbReference type="GO" id="GO:0050291">
    <property type="term" value="F:sphingosine N-acyltransferase activity"/>
    <property type="evidence" value="ECO:0007669"/>
    <property type="project" value="InterPro"/>
</dbReference>
<keyword evidence="12 14" id="KW-0539">Nucleus</keyword>
<evidence type="ECO:0000259" key="18">
    <source>
        <dbReference type="PROSITE" id="PS50922"/>
    </source>
</evidence>
<feature type="transmembrane region" description="Helical" evidence="16">
    <location>
        <begin position="912"/>
        <end position="939"/>
    </location>
</feature>
<dbReference type="InterPro" id="IPR016439">
    <property type="entry name" value="Lag1/Lac1-like"/>
</dbReference>
<dbReference type="InterPro" id="IPR006634">
    <property type="entry name" value="TLC-dom"/>
</dbReference>
<feature type="DNA-binding region" description="Homeobox" evidence="12">
    <location>
        <begin position="734"/>
        <end position="777"/>
    </location>
</feature>
<keyword evidence="20" id="KW-1185">Reference proteome</keyword>
<dbReference type="GO" id="GO:0046513">
    <property type="term" value="P:ceramide biosynthetic process"/>
    <property type="evidence" value="ECO:0007669"/>
    <property type="project" value="InterPro"/>
</dbReference>
<dbReference type="Pfam" id="PF14694">
    <property type="entry name" value="LINES_N"/>
    <property type="match status" value="1"/>
</dbReference>
<evidence type="ECO:0000256" key="1">
    <source>
        <dbReference type="ARBA" id="ARBA00004477"/>
    </source>
</evidence>
<protein>
    <submittedName>
        <fullName evidence="19">Uncharacterized protein</fullName>
    </submittedName>
</protein>
<comment type="subcellular location">
    <subcellularLocation>
        <location evidence="1">Endoplasmic reticulum membrane</location>
        <topology evidence="1">Multi-pass membrane protein</topology>
    </subcellularLocation>
    <subcellularLocation>
        <location evidence="12 14">Nucleus</location>
    </subcellularLocation>
</comment>
<dbReference type="GO" id="GO:0005789">
    <property type="term" value="C:endoplasmic reticulum membrane"/>
    <property type="evidence" value="ECO:0007669"/>
    <property type="project" value="UniProtKB-SubCell"/>
</dbReference>
<evidence type="ECO:0000256" key="8">
    <source>
        <dbReference type="ARBA" id="ARBA00022989"/>
    </source>
</evidence>
<feature type="transmembrane region" description="Helical" evidence="16">
    <location>
        <begin position="788"/>
        <end position="808"/>
    </location>
</feature>
<dbReference type="Pfam" id="PF00046">
    <property type="entry name" value="Homeodomain"/>
    <property type="match status" value="1"/>
</dbReference>
<keyword evidence="8 16" id="KW-1133">Transmembrane helix</keyword>
<dbReference type="InterPro" id="IPR009057">
    <property type="entry name" value="Homeodomain-like_sf"/>
</dbReference>
<dbReference type="PROSITE" id="PS50071">
    <property type="entry name" value="HOMEOBOX_2"/>
    <property type="match status" value="1"/>
</dbReference>